<protein>
    <recommendedName>
        <fullName evidence="4">Glycosyl hydrolases family 43</fullName>
    </recommendedName>
</protein>
<accession>A0ABP8M5E5</accession>
<keyword evidence="1" id="KW-0732">Signal</keyword>
<dbReference type="Gene3D" id="2.115.10.20">
    <property type="entry name" value="Glycosyl hydrolase domain, family 43"/>
    <property type="match status" value="1"/>
</dbReference>
<dbReference type="SUPFAM" id="SSF75005">
    <property type="entry name" value="Arabinanase/levansucrase/invertase"/>
    <property type="match status" value="1"/>
</dbReference>
<feature type="chain" id="PRO_5047398333" description="Glycosyl hydrolases family 43" evidence="1">
    <location>
        <begin position="22"/>
        <end position="353"/>
    </location>
</feature>
<evidence type="ECO:0000256" key="1">
    <source>
        <dbReference type="SAM" id="SignalP"/>
    </source>
</evidence>
<proteinExistence type="predicted"/>
<evidence type="ECO:0000313" key="3">
    <source>
        <dbReference type="Proteomes" id="UP001500840"/>
    </source>
</evidence>
<dbReference type="CDD" id="cd08994">
    <property type="entry name" value="GH43_62_32_68_117_130-like"/>
    <property type="match status" value="1"/>
</dbReference>
<dbReference type="EMBL" id="BAABGA010000006">
    <property type="protein sequence ID" value="GAA4444681.1"/>
    <property type="molecule type" value="Genomic_DNA"/>
</dbReference>
<gene>
    <name evidence="2" type="ORF">GCM10023156_03320</name>
</gene>
<keyword evidence="3" id="KW-1185">Reference proteome</keyword>
<dbReference type="InterPro" id="IPR023296">
    <property type="entry name" value="Glyco_hydro_beta-prop_sf"/>
</dbReference>
<comment type="caution">
    <text evidence="2">The sequence shown here is derived from an EMBL/GenBank/DDBJ whole genome shotgun (WGS) entry which is preliminary data.</text>
</comment>
<dbReference type="Proteomes" id="UP001500840">
    <property type="component" value="Unassembled WGS sequence"/>
</dbReference>
<feature type="signal peptide" evidence="1">
    <location>
        <begin position="1"/>
        <end position="21"/>
    </location>
</feature>
<dbReference type="RefSeq" id="WP_345318787.1">
    <property type="nucleotide sequence ID" value="NZ_BAABGA010000006.1"/>
</dbReference>
<evidence type="ECO:0000313" key="2">
    <source>
        <dbReference type="EMBL" id="GAA4444681.1"/>
    </source>
</evidence>
<reference evidence="3" key="1">
    <citation type="journal article" date="2019" name="Int. J. Syst. Evol. Microbiol.">
        <title>The Global Catalogue of Microorganisms (GCM) 10K type strain sequencing project: providing services to taxonomists for standard genome sequencing and annotation.</title>
        <authorList>
            <consortium name="The Broad Institute Genomics Platform"/>
            <consortium name="The Broad Institute Genome Sequencing Center for Infectious Disease"/>
            <person name="Wu L."/>
            <person name="Ma J."/>
        </authorList>
    </citation>
    <scope>NUCLEOTIDE SEQUENCE [LARGE SCALE GENOMIC DNA]</scope>
    <source>
        <strain evidence="3">JCM 17759</strain>
    </source>
</reference>
<organism evidence="2 3">
    <name type="scientific">Novipirellula rosea</name>
    <dbReference type="NCBI Taxonomy" id="1031540"/>
    <lineage>
        <taxon>Bacteria</taxon>
        <taxon>Pseudomonadati</taxon>
        <taxon>Planctomycetota</taxon>
        <taxon>Planctomycetia</taxon>
        <taxon>Pirellulales</taxon>
        <taxon>Pirellulaceae</taxon>
        <taxon>Novipirellula</taxon>
    </lineage>
</organism>
<evidence type="ECO:0008006" key="4">
    <source>
        <dbReference type="Google" id="ProtNLM"/>
    </source>
</evidence>
<name>A0ABP8M5E5_9BACT</name>
<sequence>MKRVLLIFAGLCLAVTTTAVGKENSDRSWADRLEYVGVAVEEPDYHVWGSSPVIGPNGKTHLFVARWPIEEEFKAWLTHCEIARYVSDQPEGPFVFQEVVLTGSGNKGDWDYQSPHNPSIQKVGNRYVLTYIANAGGTKAECVASQRIGMVIADSPEGPWKKVVKDEPILAPPTDPAVWSFQSSVGVNNPALLEHPDGRFFLYYKAMKQGDIRRMGVAIADQVEGPYAFVPEPLTSNKTTIEDGYAFVENEKVYLLTTHNNEGTGYLWASDDGIHFSEPILGYDKMERYLGKQRLDGAAVMRGKKFERPQLLMQDGHPTHLYVAAGANVNGGKGSHSCVFRIKSQNFPGSGPE</sequence>